<organism evidence="1">
    <name type="scientific">hydrocarbon metagenome</name>
    <dbReference type="NCBI Taxonomy" id="938273"/>
    <lineage>
        <taxon>unclassified sequences</taxon>
        <taxon>metagenomes</taxon>
        <taxon>ecological metagenomes</taxon>
    </lineage>
</organism>
<evidence type="ECO:0008006" key="2">
    <source>
        <dbReference type="Google" id="ProtNLM"/>
    </source>
</evidence>
<accession>A0A0W8G3L5</accession>
<reference evidence="1" key="1">
    <citation type="journal article" date="2015" name="Proc. Natl. Acad. Sci. U.S.A.">
        <title>Networks of energetic and metabolic interactions define dynamics in microbial communities.</title>
        <authorList>
            <person name="Embree M."/>
            <person name="Liu J.K."/>
            <person name="Al-Bassam M.M."/>
            <person name="Zengler K."/>
        </authorList>
    </citation>
    <scope>NUCLEOTIDE SEQUENCE</scope>
</reference>
<sequence length="107" mass="11329">MKKIVGVCAVIGLLFAFSTTAMAKGNKADNVQFGTLTCQDFLEGVAQSDEASVGLILMWLDGYLSGVSGDTELKWDGFESFSTALAETCAKSPKKKVLDVARSVGLE</sequence>
<protein>
    <recommendedName>
        <fullName evidence="2">Acid stress chaperone HdeA</fullName>
    </recommendedName>
</protein>
<dbReference type="EMBL" id="LNQE01000294">
    <property type="protein sequence ID" value="KUG27728.1"/>
    <property type="molecule type" value="Genomic_DNA"/>
</dbReference>
<comment type="caution">
    <text evidence="1">The sequence shown here is derived from an EMBL/GenBank/DDBJ whole genome shotgun (WGS) entry which is preliminary data.</text>
</comment>
<evidence type="ECO:0000313" key="1">
    <source>
        <dbReference type="EMBL" id="KUG27728.1"/>
    </source>
</evidence>
<dbReference type="AlphaFoldDB" id="A0A0W8G3L5"/>
<name>A0A0W8G3L5_9ZZZZ</name>
<dbReference type="Pfam" id="PF06411">
    <property type="entry name" value="HdeA"/>
    <property type="match status" value="1"/>
</dbReference>
<proteinExistence type="predicted"/>
<dbReference type="InterPro" id="IPR010486">
    <property type="entry name" value="HNS-dep_expression_A/B"/>
</dbReference>
<gene>
    <name evidence="1" type="ORF">ASZ90_002416</name>
</gene>